<dbReference type="GO" id="GO:0036064">
    <property type="term" value="C:ciliary basal body"/>
    <property type="evidence" value="ECO:0007669"/>
    <property type="project" value="TreeGrafter"/>
</dbReference>
<accession>A0AAV7JCT3</accession>
<dbReference type="SMART" id="SM00320">
    <property type="entry name" value="WD40"/>
    <property type="match status" value="4"/>
</dbReference>
<dbReference type="PANTHER" id="PTHR44499">
    <property type="entry name" value="JOUBERIN"/>
    <property type="match status" value="1"/>
</dbReference>
<feature type="region of interest" description="Disordered" evidence="2">
    <location>
        <begin position="78"/>
        <end position="97"/>
    </location>
</feature>
<dbReference type="Gene3D" id="2.130.10.10">
    <property type="entry name" value="YVTN repeat-like/Quinoprotein amine dehydrogenase"/>
    <property type="match status" value="1"/>
</dbReference>
<dbReference type="InterPro" id="IPR015943">
    <property type="entry name" value="WD40/YVTN_repeat-like_dom_sf"/>
</dbReference>
<evidence type="ECO:0000256" key="2">
    <source>
        <dbReference type="SAM" id="MobiDB-lite"/>
    </source>
</evidence>
<dbReference type="Pfam" id="PF00400">
    <property type="entry name" value="WD40"/>
    <property type="match status" value="3"/>
</dbReference>
<organism evidence="3 4">
    <name type="scientific">Oopsacas minuta</name>
    <dbReference type="NCBI Taxonomy" id="111878"/>
    <lineage>
        <taxon>Eukaryota</taxon>
        <taxon>Metazoa</taxon>
        <taxon>Porifera</taxon>
        <taxon>Hexactinellida</taxon>
        <taxon>Hexasterophora</taxon>
        <taxon>Lyssacinosida</taxon>
        <taxon>Leucopsacidae</taxon>
        <taxon>Oopsacas</taxon>
    </lineage>
</organism>
<protein>
    <submittedName>
        <fullName evidence="3">Jouberin</fullName>
    </submittedName>
</protein>
<keyword evidence="4" id="KW-1185">Reference proteome</keyword>
<keyword evidence="1" id="KW-0853">WD repeat</keyword>
<dbReference type="PROSITE" id="PS50082">
    <property type="entry name" value="WD_REPEATS_2"/>
    <property type="match status" value="3"/>
</dbReference>
<dbReference type="InterPro" id="IPR001680">
    <property type="entry name" value="WD40_rpt"/>
</dbReference>
<reference evidence="3 4" key="1">
    <citation type="journal article" date="2023" name="BMC Biol.">
        <title>The compact genome of the sponge Oopsacas minuta (Hexactinellida) is lacking key metazoan core genes.</title>
        <authorList>
            <person name="Santini S."/>
            <person name="Schenkelaars Q."/>
            <person name="Jourda C."/>
            <person name="Duchesne M."/>
            <person name="Belahbib H."/>
            <person name="Rocher C."/>
            <person name="Selva M."/>
            <person name="Riesgo A."/>
            <person name="Vervoort M."/>
            <person name="Leys S.P."/>
            <person name="Kodjabachian L."/>
            <person name="Le Bivic A."/>
            <person name="Borchiellini C."/>
            <person name="Claverie J.M."/>
            <person name="Renard E."/>
        </authorList>
    </citation>
    <scope>NUCLEOTIDE SEQUENCE [LARGE SCALE GENOMIC DNA]</scope>
    <source>
        <strain evidence="3">SPO-2</strain>
    </source>
</reference>
<dbReference type="SUPFAM" id="SSF50978">
    <property type="entry name" value="WD40 repeat-like"/>
    <property type="match status" value="1"/>
</dbReference>
<feature type="region of interest" description="Disordered" evidence="2">
    <location>
        <begin position="28"/>
        <end position="47"/>
    </location>
</feature>
<feature type="compositionally biased region" description="Basic residues" evidence="2">
    <location>
        <begin position="860"/>
        <end position="873"/>
    </location>
</feature>
<feature type="repeat" description="WD" evidence="1">
    <location>
        <begin position="442"/>
        <end position="483"/>
    </location>
</feature>
<dbReference type="PANTHER" id="PTHR44499:SF1">
    <property type="entry name" value="JOUBERIN"/>
    <property type="match status" value="1"/>
</dbReference>
<dbReference type="InterPro" id="IPR052803">
    <property type="entry name" value="Cilium-Associated_Jouberin"/>
</dbReference>
<proteinExistence type="predicted"/>
<dbReference type="EMBL" id="JAKMXF010000354">
    <property type="protein sequence ID" value="KAI6646562.1"/>
    <property type="molecule type" value="Genomic_DNA"/>
</dbReference>
<feature type="compositionally biased region" description="Polar residues" evidence="2">
    <location>
        <begin position="28"/>
        <end position="41"/>
    </location>
</feature>
<feature type="repeat" description="WD" evidence="1">
    <location>
        <begin position="487"/>
        <end position="522"/>
    </location>
</feature>
<evidence type="ECO:0000313" key="3">
    <source>
        <dbReference type="EMBL" id="KAI6646562.1"/>
    </source>
</evidence>
<feature type="repeat" description="WD" evidence="1">
    <location>
        <begin position="535"/>
        <end position="576"/>
    </location>
</feature>
<sequence length="883" mass="99053">MATVDDLPITIASPEDITSSEYDVCQSPVSQTSAEYIQRTPSPEGERYPIRRLEPIERFSHRGKFKQRINKIKFKRKPSMVQEHPLESPSLSDTPLNEPQVPGVNLTSGDLTHVDTSLGDIINDYEAYSRVVSEEPITSEPIPVSSLDLSIYTSNVLCIKILGSDSLKPHISLSHPLVKVTLYCDKTCAYFKKSEKNRAVSFFYETANDNVDYILPQLTEPAVVNTSNKFTPRWVEELVFNEDLSYLLSSTSLVLLFEMLEFKERSILASYPKRQGWRHIAWAFLKLRGANNRVNLEQRLRLQLYCYPNRQHTESRDDRGFQAWYHGHRIKYPSTLHVTAKPVLMQQNTVAALRSCAPNQPEIAAARLKTPPSSLQTSWSRQVGEKCQVPNTPLLSFSLSGSGGSVLKFSPDGNHLAVSVALGEQSEVCVYDVPSCDEGAKLKGHQGLIYDISWSPRSLLLVTASQDTTARVWSLSDSDNHVSCYKMLPHPSFVYACSFHPSSEVILLTAGFDRVVRVWGISALGVNSSQILREFRSHSGYINCLTFDMIGVKMFSGDSEGCVYIWQMSLSSSSSSPCVEEVGTWRELDMIDLKEIRGISIRSIFPIERRLLLHTNDGALRLVDMRRQGVLKRYLVDSPNKHPLSRCTISPCSTNIYLGTDTELCVWNIENESKIHSLSLEQLTIPSASIVCVDYHPLDHIIAMCTYGTSGSILISKYTPQIYSYNSAISGTAPTLPSVCGDTLNDTAMVVMKDKIRQRLNSIPSSHHLLPTANRRPVSTSWDSLGSLTTSPPPLFRGHVTTQTEDKLDELFESPSKFMDSELTLEMLERSVDIKEHTLVRYHTPLYSTSDSEGGERVKRSGARRRRSIHKQRAANMQSIPAE</sequence>
<evidence type="ECO:0000313" key="4">
    <source>
        <dbReference type="Proteomes" id="UP001165289"/>
    </source>
</evidence>
<dbReference type="GO" id="GO:0044458">
    <property type="term" value="P:motile cilium assembly"/>
    <property type="evidence" value="ECO:0007669"/>
    <property type="project" value="TreeGrafter"/>
</dbReference>
<dbReference type="AlphaFoldDB" id="A0AAV7JCT3"/>
<dbReference type="Proteomes" id="UP001165289">
    <property type="component" value="Unassembled WGS sequence"/>
</dbReference>
<dbReference type="PROSITE" id="PS50294">
    <property type="entry name" value="WD_REPEATS_REGION"/>
    <property type="match status" value="1"/>
</dbReference>
<gene>
    <name evidence="3" type="ORF">LOD99_12683</name>
</gene>
<feature type="region of interest" description="Disordered" evidence="2">
    <location>
        <begin position="846"/>
        <end position="883"/>
    </location>
</feature>
<name>A0AAV7JCT3_9METZ</name>
<dbReference type="InterPro" id="IPR036322">
    <property type="entry name" value="WD40_repeat_dom_sf"/>
</dbReference>
<evidence type="ECO:0000256" key="1">
    <source>
        <dbReference type="PROSITE-ProRule" id="PRU00221"/>
    </source>
</evidence>
<comment type="caution">
    <text evidence="3">The sequence shown here is derived from an EMBL/GenBank/DDBJ whole genome shotgun (WGS) entry which is preliminary data.</text>
</comment>